<name>A0A941I4T0_9BURK</name>
<feature type="domain" description="Peptidase M1 membrane alanine aminopeptidase" evidence="2">
    <location>
        <begin position="868"/>
        <end position="1070"/>
    </location>
</feature>
<feature type="transmembrane region" description="Helical" evidence="1">
    <location>
        <begin position="322"/>
        <end position="344"/>
    </location>
</feature>
<keyword evidence="1" id="KW-0472">Membrane</keyword>
<dbReference type="SUPFAM" id="SSF55486">
    <property type="entry name" value="Metalloproteases ('zincins'), catalytic domain"/>
    <property type="match status" value="1"/>
</dbReference>
<dbReference type="EMBL" id="JAGSPM010000013">
    <property type="protein sequence ID" value="MBR7748190.1"/>
    <property type="molecule type" value="Genomic_DNA"/>
</dbReference>
<evidence type="ECO:0000313" key="4">
    <source>
        <dbReference type="Proteomes" id="UP000680158"/>
    </source>
</evidence>
<reference evidence="3 4" key="1">
    <citation type="submission" date="2021-04" db="EMBL/GenBank/DDBJ databases">
        <title>novel species isolated from subtropical streams in China.</title>
        <authorList>
            <person name="Lu H."/>
        </authorList>
    </citation>
    <scope>NUCLEOTIDE SEQUENCE [LARGE SCALE GENOMIC DNA]</scope>
    <source>
        <strain evidence="3 4">BYS107W</strain>
    </source>
</reference>
<dbReference type="RefSeq" id="WP_212685529.1">
    <property type="nucleotide sequence ID" value="NZ_JAGSPM010000013.1"/>
</dbReference>
<dbReference type="GO" id="GO:0008237">
    <property type="term" value="F:metallopeptidase activity"/>
    <property type="evidence" value="ECO:0007669"/>
    <property type="project" value="InterPro"/>
</dbReference>
<dbReference type="InterPro" id="IPR014782">
    <property type="entry name" value="Peptidase_M1_dom"/>
</dbReference>
<feature type="transmembrane region" description="Helical" evidence="1">
    <location>
        <begin position="364"/>
        <end position="385"/>
    </location>
</feature>
<feature type="transmembrane region" description="Helical" evidence="1">
    <location>
        <begin position="527"/>
        <end position="550"/>
    </location>
</feature>
<feature type="transmembrane region" description="Helical" evidence="1">
    <location>
        <begin position="50"/>
        <end position="74"/>
    </location>
</feature>
<feature type="transmembrane region" description="Helical" evidence="1">
    <location>
        <begin position="136"/>
        <end position="161"/>
    </location>
</feature>
<evidence type="ECO:0000259" key="2">
    <source>
        <dbReference type="Pfam" id="PF01433"/>
    </source>
</evidence>
<feature type="transmembrane region" description="Helical" evidence="1">
    <location>
        <begin position="246"/>
        <end position="265"/>
    </location>
</feature>
<keyword evidence="1" id="KW-1133">Transmembrane helix</keyword>
<protein>
    <recommendedName>
        <fullName evidence="2">Peptidase M1 membrane alanine aminopeptidase domain-containing protein</fullName>
    </recommendedName>
</protein>
<organism evidence="3 4">
    <name type="scientific">Undibacterium baiyunense</name>
    <dbReference type="NCBI Taxonomy" id="2828731"/>
    <lineage>
        <taxon>Bacteria</taxon>
        <taxon>Pseudomonadati</taxon>
        <taxon>Pseudomonadota</taxon>
        <taxon>Betaproteobacteria</taxon>
        <taxon>Burkholderiales</taxon>
        <taxon>Oxalobacteraceae</taxon>
        <taxon>Undibacterium</taxon>
    </lineage>
</organism>
<dbReference type="Gene3D" id="1.10.390.10">
    <property type="entry name" value="Neutral Protease Domain 2"/>
    <property type="match status" value="1"/>
</dbReference>
<evidence type="ECO:0000256" key="1">
    <source>
        <dbReference type="SAM" id="Phobius"/>
    </source>
</evidence>
<evidence type="ECO:0000313" key="3">
    <source>
        <dbReference type="EMBL" id="MBR7748190.1"/>
    </source>
</evidence>
<sequence>MFGNMLANLLKFEFKIYLKQAGLWLGVLLFSALAALITTQRSFANSSYAITQTLLFISPNIIFLVCVLATPVLLRDSQHKFESFIYTTPLDKFVYLVSRYLGLMLASLLVMLIMLLAMMTTSLFLDPKQAGNFNPFYYLSSFAIFIVPNVLLCVSIIFSTAIFTKNTLAMYVAAITVYVLYIIGSVLGNSPILANSSPLTAGNYGFSALLEPYGLIAFFEQSAYWTSTQRNQLEPTLAGSLLSNRLLWLAVSAAMFAYTYQKFSFKLFEENSKKKQAAETTLAEPIQAYQAVNPNHNLADFHIDIWFSKLKLEYLSLAKSRVFLVLALITIVFTAVHLLSEILTGPINGGRSYYATTGMILESLIEPLVIFGQLIAIVYAVELYWNDRAVNFHAIIDASPTNNLIFYLAKLCNVVAILFSFITLSVLTAIAFQLILGLQRGMHEINLSQYVLLYYYAGIPILLVALFCLFLQGFAKNKAIGLLLGMGVFCLNIIWKTFSIKHPLLVFAYVPKFYYSEMADTIYHHEAFHWISAYWLSLGGLFALLSVLYWRRGDYSIFSNMISNGGSRKWTSTSRGLLLCVLISFIGTGSYVFYQTNVFNSYMSAKDKLEWMAHYEKSYEQYKDLPQPSIESVKVELHIQPEQRSYQATGQLQIRNQTSQTIHKIMVNVLRQAHLQHSVKLQGAKQTSYDAAYQTYWFVLDQPMHAQESRQLTFTLDITHNAFTKLDGEHWVTQGGSYIELEDVLPQFGFDQRYMISDEQERLKHGLAAVKLAAPTAQDQLSKDDNVTYEATLSMPIASQQTVVTVGQLQREWQDEGRRYFHYKSHQKVGLQLAIVAADFHITKAQHKDVNIQLYRSPKHDKDDALMLEALTQTMDYFATHIQPYTDKEYSVVELPYFAKAQSFGSAQPGMYLGVENRFFNLDNRGIKNNPLLNGVSHEFAHHFFGFAIDPNYVGGYPMLTEVLCKYIELVMSKKYQGEASNLEAIHQAIDRYLRQRPYSQNTERPLFSVGMEPHIYYNKGQHSMYALMHLIGEDKINLALRNLLQNFAYHRKPTSLDLLNLFYQQADAAQIKIIDDLFKRIVFHDFTVHDAKTVQLANGEFETTVDLSALKYVLNETTGAEEQETINDDIEIALFTEFPIKKESDQILLNKQSLKQARNTIQLRSKVRPQYVQIDPRRLRIDRTPSDNLLKIGD</sequence>
<feature type="transmembrane region" description="Helical" evidence="1">
    <location>
        <begin position="100"/>
        <end position="124"/>
    </location>
</feature>
<dbReference type="GO" id="GO:0008270">
    <property type="term" value="F:zinc ion binding"/>
    <property type="evidence" value="ECO:0007669"/>
    <property type="project" value="InterPro"/>
</dbReference>
<dbReference type="Pfam" id="PF01433">
    <property type="entry name" value="Peptidase_M1"/>
    <property type="match status" value="1"/>
</dbReference>
<keyword evidence="4" id="KW-1185">Reference proteome</keyword>
<keyword evidence="1" id="KW-0812">Transmembrane</keyword>
<dbReference type="AlphaFoldDB" id="A0A941I4T0"/>
<accession>A0A941I4T0</accession>
<feature type="transmembrane region" description="Helical" evidence="1">
    <location>
        <begin position="168"/>
        <end position="188"/>
    </location>
</feature>
<dbReference type="InterPro" id="IPR027268">
    <property type="entry name" value="Peptidase_M4/M1_CTD_sf"/>
</dbReference>
<feature type="transmembrane region" description="Helical" evidence="1">
    <location>
        <begin position="452"/>
        <end position="472"/>
    </location>
</feature>
<feature type="transmembrane region" description="Helical" evidence="1">
    <location>
        <begin position="405"/>
        <end position="432"/>
    </location>
</feature>
<feature type="transmembrane region" description="Helical" evidence="1">
    <location>
        <begin position="479"/>
        <end position="498"/>
    </location>
</feature>
<dbReference type="Proteomes" id="UP000680158">
    <property type="component" value="Unassembled WGS sequence"/>
</dbReference>
<feature type="transmembrane region" description="Helical" evidence="1">
    <location>
        <begin position="576"/>
        <end position="594"/>
    </location>
</feature>
<feature type="transmembrane region" description="Helical" evidence="1">
    <location>
        <begin position="21"/>
        <end position="38"/>
    </location>
</feature>
<proteinExistence type="predicted"/>
<gene>
    <name evidence="3" type="ORF">KDM92_16525</name>
</gene>
<comment type="caution">
    <text evidence="3">The sequence shown here is derived from an EMBL/GenBank/DDBJ whole genome shotgun (WGS) entry which is preliminary data.</text>
</comment>